<dbReference type="Proteomes" id="UP000294850">
    <property type="component" value="Unassembled WGS sequence"/>
</dbReference>
<reference evidence="1 2" key="1">
    <citation type="submission" date="2019-03" db="EMBL/GenBank/DDBJ databases">
        <title>Dyadobacter AR-3-6 sp. nov., isolated from arctic soil.</title>
        <authorList>
            <person name="Chaudhary D.K."/>
        </authorList>
    </citation>
    <scope>NUCLEOTIDE SEQUENCE [LARGE SCALE GENOMIC DNA]</scope>
    <source>
        <strain evidence="1 2">AR-3-6</strain>
    </source>
</reference>
<gene>
    <name evidence="1" type="ORF">E0F88_25615</name>
</gene>
<organism evidence="1 2">
    <name type="scientific">Dyadobacter psychrotolerans</name>
    <dbReference type="NCBI Taxonomy" id="2541721"/>
    <lineage>
        <taxon>Bacteria</taxon>
        <taxon>Pseudomonadati</taxon>
        <taxon>Bacteroidota</taxon>
        <taxon>Cytophagia</taxon>
        <taxon>Cytophagales</taxon>
        <taxon>Spirosomataceae</taxon>
        <taxon>Dyadobacter</taxon>
    </lineage>
</organism>
<dbReference type="SUPFAM" id="SSF46785">
    <property type="entry name" value="Winged helix' DNA-binding domain"/>
    <property type="match status" value="1"/>
</dbReference>
<name>A0A4R5DKY6_9BACT</name>
<sequence length="99" mass="11507">MSIDEEIKLYFINNNLRKAEKKIMVATYLKNFDQAVPAKTLWLLIRKDRKDLCIGSVYQALNWLVETGFADKISGDRTFLYSLKKPTTPPLNKLLIHSF</sequence>
<dbReference type="InterPro" id="IPR036388">
    <property type="entry name" value="WH-like_DNA-bd_sf"/>
</dbReference>
<evidence type="ECO:0008006" key="3">
    <source>
        <dbReference type="Google" id="ProtNLM"/>
    </source>
</evidence>
<dbReference type="Gene3D" id="1.10.10.10">
    <property type="entry name" value="Winged helix-like DNA-binding domain superfamily/Winged helix DNA-binding domain"/>
    <property type="match status" value="1"/>
</dbReference>
<dbReference type="OrthoDB" id="960626at2"/>
<protein>
    <recommendedName>
        <fullName evidence="3">Ferric uptake regulator family protein</fullName>
    </recommendedName>
</protein>
<accession>A0A4R5DKY6</accession>
<evidence type="ECO:0000313" key="1">
    <source>
        <dbReference type="EMBL" id="TDE11293.1"/>
    </source>
</evidence>
<dbReference type="AlphaFoldDB" id="A0A4R5DKY6"/>
<dbReference type="RefSeq" id="WP_131961140.1">
    <property type="nucleotide sequence ID" value="NZ_SMFL01000012.1"/>
</dbReference>
<comment type="caution">
    <text evidence="1">The sequence shown here is derived from an EMBL/GenBank/DDBJ whole genome shotgun (WGS) entry which is preliminary data.</text>
</comment>
<evidence type="ECO:0000313" key="2">
    <source>
        <dbReference type="Proteomes" id="UP000294850"/>
    </source>
</evidence>
<dbReference type="EMBL" id="SMFL01000012">
    <property type="protein sequence ID" value="TDE11293.1"/>
    <property type="molecule type" value="Genomic_DNA"/>
</dbReference>
<keyword evidence="2" id="KW-1185">Reference proteome</keyword>
<dbReference type="InterPro" id="IPR036390">
    <property type="entry name" value="WH_DNA-bd_sf"/>
</dbReference>
<proteinExistence type="predicted"/>